<reference evidence="2" key="2">
    <citation type="submission" date="2020-10" db="EMBL/GenBank/DDBJ databases">
        <authorList>
            <person name="Cooper E.A."/>
            <person name="Brenton Z.W."/>
            <person name="Flinn B.S."/>
            <person name="Jenkins J."/>
            <person name="Shu S."/>
            <person name="Flowers D."/>
            <person name="Luo F."/>
            <person name="Wang Y."/>
            <person name="Xia P."/>
            <person name="Barry K."/>
            <person name="Daum C."/>
            <person name="Lipzen A."/>
            <person name="Yoshinaga Y."/>
            <person name="Schmutz J."/>
            <person name="Saski C."/>
            <person name="Vermerris W."/>
            <person name="Kresovich S."/>
        </authorList>
    </citation>
    <scope>NUCLEOTIDE SEQUENCE</scope>
</reference>
<evidence type="ECO:0000313" key="2">
    <source>
        <dbReference type="EMBL" id="KAG0549469.1"/>
    </source>
</evidence>
<keyword evidence="1" id="KW-0812">Transmembrane</keyword>
<comment type="caution">
    <text evidence="2">The sequence shown here is derived from an EMBL/GenBank/DDBJ whole genome shotgun (WGS) entry which is preliminary data.</text>
</comment>
<sequence>MGSLLHWWDFALRCQLDCARHGASVAELSMRIMVSSSFAMVVQGDGQMIDERFTPDSGFKLTSWVMKITDMKQTCLGLLILCSILMISGSLMTLCNVSRASC</sequence>
<keyword evidence="1" id="KW-0472">Membrane</keyword>
<protein>
    <submittedName>
        <fullName evidence="2">Uncharacterized protein</fullName>
    </submittedName>
</protein>
<evidence type="ECO:0000256" key="1">
    <source>
        <dbReference type="SAM" id="Phobius"/>
    </source>
</evidence>
<feature type="transmembrane region" description="Helical" evidence="1">
    <location>
        <begin position="75"/>
        <end position="94"/>
    </location>
</feature>
<organism evidence="2 3">
    <name type="scientific">Sorghum bicolor</name>
    <name type="common">Sorghum</name>
    <name type="synonym">Sorghum vulgare</name>
    <dbReference type="NCBI Taxonomy" id="4558"/>
    <lineage>
        <taxon>Eukaryota</taxon>
        <taxon>Viridiplantae</taxon>
        <taxon>Streptophyta</taxon>
        <taxon>Embryophyta</taxon>
        <taxon>Tracheophyta</taxon>
        <taxon>Spermatophyta</taxon>
        <taxon>Magnoliopsida</taxon>
        <taxon>Liliopsida</taxon>
        <taxon>Poales</taxon>
        <taxon>Poaceae</taxon>
        <taxon>PACMAD clade</taxon>
        <taxon>Panicoideae</taxon>
        <taxon>Andropogonodae</taxon>
        <taxon>Andropogoneae</taxon>
        <taxon>Sorghinae</taxon>
        <taxon>Sorghum</taxon>
    </lineage>
</organism>
<evidence type="ECO:0000313" key="3">
    <source>
        <dbReference type="Proteomes" id="UP000807115"/>
    </source>
</evidence>
<dbReference type="AlphaFoldDB" id="A0A921S154"/>
<keyword evidence="1" id="KW-1133">Transmembrane helix</keyword>
<proteinExistence type="predicted"/>
<dbReference type="EMBL" id="CM027680">
    <property type="protein sequence ID" value="KAG0549469.1"/>
    <property type="molecule type" value="Genomic_DNA"/>
</dbReference>
<dbReference type="Proteomes" id="UP000807115">
    <property type="component" value="Chromosome 1"/>
</dbReference>
<reference evidence="2" key="1">
    <citation type="journal article" date="2019" name="BMC Genomics">
        <title>A new reference genome for Sorghum bicolor reveals high levels of sequence similarity between sweet and grain genotypes: implications for the genetics of sugar metabolism.</title>
        <authorList>
            <person name="Cooper E.A."/>
            <person name="Brenton Z.W."/>
            <person name="Flinn B.S."/>
            <person name="Jenkins J."/>
            <person name="Shu S."/>
            <person name="Flowers D."/>
            <person name="Luo F."/>
            <person name="Wang Y."/>
            <person name="Xia P."/>
            <person name="Barry K."/>
            <person name="Daum C."/>
            <person name="Lipzen A."/>
            <person name="Yoshinaga Y."/>
            <person name="Schmutz J."/>
            <person name="Saski C."/>
            <person name="Vermerris W."/>
            <person name="Kresovich S."/>
        </authorList>
    </citation>
    <scope>NUCLEOTIDE SEQUENCE</scope>
</reference>
<accession>A0A921S154</accession>
<name>A0A921S154_SORBI</name>
<gene>
    <name evidence="2" type="ORF">BDA96_01G258700</name>
</gene>